<feature type="transmembrane region" description="Helical" evidence="5">
    <location>
        <begin position="268"/>
        <end position="289"/>
    </location>
</feature>
<name>A0A0G4HXL2_9ALVE</name>
<reference evidence="6" key="1">
    <citation type="submission" date="2014-11" db="EMBL/GenBank/DDBJ databases">
        <authorList>
            <person name="Otto D Thomas"/>
            <person name="Naeem Raeece"/>
        </authorList>
    </citation>
    <scope>NUCLEOTIDE SEQUENCE</scope>
</reference>
<keyword evidence="5" id="KW-0812">Transmembrane</keyword>
<dbReference type="GO" id="GO:0031267">
    <property type="term" value="F:small GTPase binding"/>
    <property type="evidence" value="ECO:0007669"/>
    <property type="project" value="TreeGrafter"/>
</dbReference>
<dbReference type="GO" id="GO:0005634">
    <property type="term" value="C:nucleus"/>
    <property type="evidence" value="ECO:0007669"/>
    <property type="project" value="TreeGrafter"/>
</dbReference>
<feature type="transmembrane region" description="Helical" evidence="5">
    <location>
        <begin position="12"/>
        <end position="33"/>
    </location>
</feature>
<evidence type="ECO:0000256" key="4">
    <source>
        <dbReference type="SAM" id="MobiDB-lite"/>
    </source>
</evidence>
<dbReference type="PhylomeDB" id="A0A0G4HXL2"/>
<dbReference type="SMART" id="SM00368">
    <property type="entry name" value="LRR_RI"/>
    <property type="match status" value="7"/>
</dbReference>
<keyword evidence="2" id="KW-0433">Leucine-rich repeat</keyword>
<dbReference type="GO" id="GO:0006913">
    <property type="term" value="P:nucleocytoplasmic transport"/>
    <property type="evidence" value="ECO:0007669"/>
    <property type="project" value="TreeGrafter"/>
</dbReference>
<feature type="compositionally biased region" description="Acidic residues" evidence="4">
    <location>
        <begin position="209"/>
        <end position="224"/>
    </location>
</feature>
<dbReference type="Pfam" id="PF13516">
    <property type="entry name" value="LRR_6"/>
    <property type="match status" value="6"/>
</dbReference>
<keyword evidence="5" id="KW-0472">Membrane</keyword>
<feature type="transmembrane region" description="Helical" evidence="5">
    <location>
        <begin position="357"/>
        <end position="379"/>
    </location>
</feature>
<feature type="region of interest" description="Disordered" evidence="4">
    <location>
        <begin position="547"/>
        <end position="577"/>
    </location>
</feature>
<keyword evidence="1" id="KW-0343">GTPase activation</keyword>
<dbReference type="SUPFAM" id="SSF52047">
    <property type="entry name" value="RNI-like"/>
    <property type="match status" value="1"/>
</dbReference>
<dbReference type="PANTHER" id="PTHR24113">
    <property type="entry name" value="RAN GTPASE-ACTIVATING PROTEIN 1"/>
    <property type="match status" value="1"/>
</dbReference>
<protein>
    <submittedName>
        <fullName evidence="6">Uncharacterized protein</fullName>
    </submittedName>
</protein>
<dbReference type="InterPro" id="IPR006553">
    <property type="entry name" value="Leu-rich_rpt_Cys-con_subtyp"/>
</dbReference>
<gene>
    <name evidence="6" type="ORF">Cvel_9289</name>
</gene>
<dbReference type="PANTHER" id="PTHR24113:SF12">
    <property type="entry name" value="RAN GTPASE-ACTIVATING PROTEIN 1"/>
    <property type="match status" value="1"/>
</dbReference>
<keyword evidence="3" id="KW-0677">Repeat</keyword>
<keyword evidence="5" id="KW-1133">Transmembrane helix</keyword>
<evidence type="ECO:0000256" key="5">
    <source>
        <dbReference type="SAM" id="Phobius"/>
    </source>
</evidence>
<dbReference type="InterPro" id="IPR001611">
    <property type="entry name" value="Leu-rich_rpt"/>
</dbReference>
<sequence length="744" mass="79978">MKKSKLYYSSRQISLLVVEDGISLAFSGVLIYLQKQEVFSVIGFNFALTLLGFTYMLLKHLADVAMSRGVLQRLEKNVQQPSCFSSLCCCLQRGGGGGRVTPQVEGGGETDRLLEPHTNGHAQQTAVSVEGGEDLEAGGGGGGALGSQTATETDKETEGGGALGSQTATETDKETEGGGALGSQTATETDKETEGGGALGSQRATETDKETEDEGENGEGEEGSVLERSMEAEVEKEGGVLLWCLLFVSYSLHHSINETMDALQDGLSAGSVLSSVSLAATPLLPASLIQLAVRTGIPESFLSSVTAGTCAYVVLGISLYCYVGALLARLCITDIWWMMWATSAYKRWGWGRLGVRVVIFLQFLVALPFFPVLFVAYLMNKKVYFEWWDRQKKFCSGGREGEAFLSNVLFCFFLLEDVPSVVFNLLVALGEGNALLSIQGANLVSTLFGLAVRVVESEGSRPSLEKIEVTALVEIKSTIVFVLVCLRARRFPSLQSPNLSESEIGDEGVKALAEALKVGSLPSLQSVDLGNNQISDALQQEIDELIRKNKSSGRHNEEKDKRAKQRGKENREGKSDHKEWGVGEVTRSFLFLFFVRTLDFSRRETGDEGVKALAEALKGSTLPFLQSLNLSDNGIGDEGRKALKAGTLPALQSLHFEGNMNIGDEGVKALAEALKAGTLRSLQSFNLSFNKIGDEGVKALAEALKAGTCPSLQSLNLEDNNIGDEGEKTLAGALALKNVRSKVR</sequence>
<dbReference type="VEuPathDB" id="CryptoDB:Cvel_9289"/>
<dbReference type="SMART" id="SM00367">
    <property type="entry name" value="LRR_CC"/>
    <property type="match status" value="5"/>
</dbReference>
<proteinExistence type="predicted"/>
<dbReference type="EMBL" id="CDMZ01004271">
    <property type="protein sequence ID" value="CEM49246.1"/>
    <property type="molecule type" value="Genomic_DNA"/>
</dbReference>
<dbReference type="Gene3D" id="3.80.10.10">
    <property type="entry name" value="Ribonuclease Inhibitor"/>
    <property type="match status" value="2"/>
</dbReference>
<dbReference type="GO" id="GO:0005829">
    <property type="term" value="C:cytosol"/>
    <property type="evidence" value="ECO:0007669"/>
    <property type="project" value="TreeGrafter"/>
</dbReference>
<evidence type="ECO:0000313" key="6">
    <source>
        <dbReference type="EMBL" id="CEM49246.1"/>
    </source>
</evidence>
<evidence type="ECO:0000256" key="1">
    <source>
        <dbReference type="ARBA" id="ARBA00022468"/>
    </source>
</evidence>
<feature type="transmembrane region" description="Helical" evidence="5">
    <location>
        <begin position="39"/>
        <end position="58"/>
    </location>
</feature>
<feature type="compositionally biased region" description="Basic and acidic residues" evidence="4">
    <location>
        <begin position="554"/>
        <end position="577"/>
    </location>
</feature>
<feature type="region of interest" description="Disordered" evidence="4">
    <location>
        <begin position="132"/>
        <end position="227"/>
    </location>
</feature>
<evidence type="ECO:0000256" key="3">
    <source>
        <dbReference type="ARBA" id="ARBA00022737"/>
    </source>
</evidence>
<accession>A0A0G4HXL2</accession>
<dbReference type="InterPro" id="IPR032675">
    <property type="entry name" value="LRR_dom_sf"/>
</dbReference>
<evidence type="ECO:0000256" key="2">
    <source>
        <dbReference type="ARBA" id="ARBA00022614"/>
    </source>
</evidence>
<organism evidence="6">
    <name type="scientific">Chromera velia CCMP2878</name>
    <dbReference type="NCBI Taxonomy" id="1169474"/>
    <lineage>
        <taxon>Eukaryota</taxon>
        <taxon>Sar</taxon>
        <taxon>Alveolata</taxon>
        <taxon>Colpodellida</taxon>
        <taxon>Chromeraceae</taxon>
        <taxon>Chromera</taxon>
    </lineage>
</organism>
<dbReference type="GO" id="GO:0005096">
    <property type="term" value="F:GTPase activator activity"/>
    <property type="evidence" value="ECO:0007669"/>
    <property type="project" value="UniProtKB-KW"/>
</dbReference>
<dbReference type="AlphaFoldDB" id="A0A0G4HXL2"/>
<dbReference type="InterPro" id="IPR027038">
    <property type="entry name" value="RanGap"/>
</dbReference>
<dbReference type="GO" id="GO:0048471">
    <property type="term" value="C:perinuclear region of cytoplasm"/>
    <property type="evidence" value="ECO:0007669"/>
    <property type="project" value="TreeGrafter"/>
</dbReference>